<accession>A0A9N8ZLQ5</accession>
<comment type="caution">
    <text evidence="1">The sequence shown here is derived from an EMBL/GenBank/DDBJ whole genome shotgun (WGS) entry which is preliminary data.</text>
</comment>
<dbReference type="Proteomes" id="UP000789706">
    <property type="component" value="Unassembled WGS sequence"/>
</dbReference>
<dbReference type="EMBL" id="CAJVPK010000364">
    <property type="protein sequence ID" value="CAG8500064.1"/>
    <property type="molecule type" value="Genomic_DNA"/>
</dbReference>
<sequence>MVIKCVLVRIILSILEINQFYRQFSDIQSRVINITRSVGEGFVVGAMNKILVVAVGEVMIL</sequence>
<name>A0A9N8ZLQ5_9GLOM</name>
<dbReference type="AlphaFoldDB" id="A0A9N8ZLQ5"/>
<proteinExistence type="predicted"/>
<gene>
    <name evidence="1" type="ORF">DEBURN_LOCUS4629</name>
</gene>
<evidence type="ECO:0000313" key="1">
    <source>
        <dbReference type="EMBL" id="CAG8500064.1"/>
    </source>
</evidence>
<keyword evidence="2" id="KW-1185">Reference proteome</keyword>
<protein>
    <submittedName>
        <fullName evidence="1">9645_t:CDS:1</fullName>
    </submittedName>
</protein>
<evidence type="ECO:0000313" key="2">
    <source>
        <dbReference type="Proteomes" id="UP000789706"/>
    </source>
</evidence>
<reference evidence="1" key="1">
    <citation type="submission" date="2021-06" db="EMBL/GenBank/DDBJ databases">
        <authorList>
            <person name="Kallberg Y."/>
            <person name="Tangrot J."/>
            <person name="Rosling A."/>
        </authorList>
    </citation>
    <scope>NUCLEOTIDE SEQUENCE</scope>
    <source>
        <strain evidence="1">AZ414A</strain>
    </source>
</reference>
<organism evidence="1 2">
    <name type="scientific">Diversispora eburnea</name>
    <dbReference type="NCBI Taxonomy" id="1213867"/>
    <lineage>
        <taxon>Eukaryota</taxon>
        <taxon>Fungi</taxon>
        <taxon>Fungi incertae sedis</taxon>
        <taxon>Mucoromycota</taxon>
        <taxon>Glomeromycotina</taxon>
        <taxon>Glomeromycetes</taxon>
        <taxon>Diversisporales</taxon>
        <taxon>Diversisporaceae</taxon>
        <taxon>Diversispora</taxon>
    </lineage>
</organism>